<accession>A0A371CJN8</accession>
<keyword evidence="2" id="KW-1185">Reference proteome</keyword>
<gene>
    <name evidence="1" type="ORF">OH76DRAFT_1490237</name>
</gene>
<proteinExistence type="predicted"/>
<name>A0A371CJN8_9APHY</name>
<evidence type="ECO:0000313" key="2">
    <source>
        <dbReference type="Proteomes" id="UP000256964"/>
    </source>
</evidence>
<protein>
    <submittedName>
        <fullName evidence="1">Uncharacterized protein</fullName>
    </submittedName>
</protein>
<dbReference type="EMBL" id="KZ857552">
    <property type="protein sequence ID" value="RDX40501.1"/>
    <property type="molecule type" value="Genomic_DNA"/>
</dbReference>
<reference evidence="1 2" key="1">
    <citation type="journal article" date="2018" name="Biotechnol. Biofuels">
        <title>Integrative visual omics of the white-rot fungus Polyporus brumalis exposes the biotechnological potential of its oxidative enzymes for delignifying raw plant biomass.</title>
        <authorList>
            <person name="Miyauchi S."/>
            <person name="Rancon A."/>
            <person name="Drula E."/>
            <person name="Hage H."/>
            <person name="Chaduli D."/>
            <person name="Favel A."/>
            <person name="Grisel S."/>
            <person name="Henrissat B."/>
            <person name="Herpoel-Gimbert I."/>
            <person name="Ruiz-Duenas F.J."/>
            <person name="Chevret D."/>
            <person name="Hainaut M."/>
            <person name="Lin J."/>
            <person name="Wang M."/>
            <person name="Pangilinan J."/>
            <person name="Lipzen A."/>
            <person name="Lesage-Meessen L."/>
            <person name="Navarro D."/>
            <person name="Riley R."/>
            <person name="Grigoriev I.V."/>
            <person name="Zhou S."/>
            <person name="Raouche S."/>
            <person name="Rosso M.N."/>
        </authorList>
    </citation>
    <scope>NUCLEOTIDE SEQUENCE [LARGE SCALE GENOMIC DNA]</scope>
    <source>
        <strain evidence="1 2">BRFM 1820</strain>
    </source>
</reference>
<sequence length="345" mass="38422">MSTSVADKPTMPQISPTDAIAYIRELEGEIRAAIDAAKKELEQFLLPDGAQLQVHLLKRAVEDRLRKVNTDYRLGARTDLRRDAASFRRRTISSLPKHLIELSSQYQGSKERVDAVKKLYEGVAGTLAVDTRAQLEHQISDLQISLESMHELLQTVTSVHNSYGDALRIMALDKADFNAAIFSLSRQPALANMLRSSSPHVDIIREACLHWDYALKRASAMSALGIDMFELCKYLDIDVTQELLDAAASGLRELRESVGAQAAQSHAALRDLKVKAETFRVPRLLKSAKEFLHGRTVEVGKMLVCRVKFLRTLGAISAARDDHTLFFTLLWETEKVLAPLSGVDS</sequence>
<dbReference type="Proteomes" id="UP000256964">
    <property type="component" value="Unassembled WGS sequence"/>
</dbReference>
<dbReference type="AlphaFoldDB" id="A0A371CJN8"/>
<evidence type="ECO:0000313" key="1">
    <source>
        <dbReference type="EMBL" id="RDX40501.1"/>
    </source>
</evidence>
<organism evidence="1 2">
    <name type="scientific">Lentinus brumalis</name>
    <dbReference type="NCBI Taxonomy" id="2498619"/>
    <lineage>
        <taxon>Eukaryota</taxon>
        <taxon>Fungi</taxon>
        <taxon>Dikarya</taxon>
        <taxon>Basidiomycota</taxon>
        <taxon>Agaricomycotina</taxon>
        <taxon>Agaricomycetes</taxon>
        <taxon>Polyporales</taxon>
        <taxon>Polyporaceae</taxon>
        <taxon>Lentinus</taxon>
    </lineage>
</organism>